<dbReference type="PROSITE" id="PS51123">
    <property type="entry name" value="OMPA_2"/>
    <property type="match status" value="1"/>
</dbReference>
<dbReference type="EMBL" id="PJAI02000009">
    <property type="protein sequence ID" value="TYK65631.1"/>
    <property type="molecule type" value="Genomic_DNA"/>
</dbReference>
<keyword evidence="3" id="KW-1003">Cell membrane</keyword>
<organism evidence="10 11">
    <name type="scientific">Colwellia echini</name>
    <dbReference type="NCBI Taxonomy" id="1982103"/>
    <lineage>
        <taxon>Bacteria</taxon>
        <taxon>Pseudomonadati</taxon>
        <taxon>Pseudomonadota</taxon>
        <taxon>Gammaproteobacteria</taxon>
        <taxon>Alteromonadales</taxon>
        <taxon>Colwelliaceae</taxon>
        <taxon>Colwellia</taxon>
    </lineage>
</organism>
<comment type="subcellular location">
    <subcellularLocation>
        <location evidence="1">Cell membrane</location>
        <topology evidence="1">Single-pass membrane protein</topology>
    </subcellularLocation>
</comment>
<proteinExistence type="inferred from homology"/>
<evidence type="ECO:0000256" key="3">
    <source>
        <dbReference type="ARBA" id="ARBA00022475"/>
    </source>
</evidence>
<evidence type="ECO:0000256" key="6">
    <source>
        <dbReference type="ARBA" id="ARBA00023136"/>
    </source>
</evidence>
<dbReference type="Pfam" id="PF13677">
    <property type="entry name" value="MotB_plug"/>
    <property type="match status" value="1"/>
</dbReference>
<evidence type="ECO:0000256" key="1">
    <source>
        <dbReference type="ARBA" id="ARBA00004162"/>
    </source>
</evidence>
<dbReference type="CDD" id="cd07185">
    <property type="entry name" value="OmpA_C-like"/>
    <property type="match status" value="1"/>
</dbReference>
<keyword evidence="11" id="KW-1185">Reference proteome</keyword>
<comment type="similarity">
    <text evidence="2">Belongs to the MotB family.</text>
</comment>
<comment type="caution">
    <text evidence="10">The sequence shown here is derived from an EMBL/GenBank/DDBJ whole genome shotgun (WGS) entry which is preliminary data.</text>
</comment>
<gene>
    <name evidence="10" type="ORF">CWS31_009725</name>
</gene>
<dbReference type="InterPro" id="IPR006665">
    <property type="entry name" value="OmpA-like"/>
</dbReference>
<name>A0ABY3MWR0_9GAMM</name>
<sequence>MNRLRRRRDTSEHENVHRWLVSYADYMTLMFALFVVLYAMAMVNENPFASITESFGRVFQAETEKPKNRGHGDSILMVNTSKTNKKLYGNGVLEVAGPELLDDEKSLSNISDAQVGSNLSSLEEALHTALYDLVESGYAQLQIDGDWLEIELNSGLLFPSGSASATNSAENILGVIYDVIGQSTNFIRIRGYTDNETINNEIFASNWELSVFRATAILHVLETLGLNPARMAIEGYGQYYPNADNSTAEGRAKNRKVVVAISKYGLEKQNLIKPQTIDLKSVESINTIKSEVKSRSENEAPESTDKIKVIRLENGGIRITTRSEDE</sequence>
<evidence type="ECO:0000256" key="5">
    <source>
        <dbReference type="ARBA" id="ARBA00022989"/>
    </source>
</evidence>
<reference evidence="10 11" key="1">
    <citation type="submission" date="2019-08" db="EMBL/GenBank/DDBJ databases">
        <title>Microbe sample from Colwellia echini.</title>
        <authorList>
            <person name="Christiansen L."/>
            <person name="Pathiraja D."/>
            <person name="Schultz-Johansen M."/>
            <person name="Choi I.-G."/>
            <person name="Stougaard P."/>
        </authorList>
    </citation>
    <scope>NUCLEOTIDE SEQUENCE [LARGE SCALE GENOMIC DNA]</scope>
    <source>
        <strain evidence="10 11">A3</strain>
    </source>
</reference>
<dbReference type="PRINTS" id="PR01023">
    <property type="entry name" value="NAFLGMOTY"/>
</dbReference>
<feature type="domain" description="OmpA-like" evidence="9">
    <location>
        <begin position="145"/>
        <end position="265"/>
    </location>
</feature>
<keyword evidence="6 7" id="KW-0472">Membrane</keyword>
<dbReference type="InterPro" id="IPR036737">
    <property type="entry name" value="OmpA-like_sf"/>
</dbReference>
<dbReference type="SUPFAM" id="SSF103088">
    <property type="entry name" value="OmpA-like"/>
    <property type="match status" value="1"/>
</dbReference>
<dbReference type="PANTHER" id="PTHR30329:SF20">
    <property type="entry name" value="EXPORTED PROTEIN"/>
    <property type="match status" value="1"/>
</dbReference>
<evidence type="ECO:0000313" key="11">
    <source>
        <dbReference type="Proteomes" id="UP000815846"/>
    </source>
</evidence>
<evidence type="ECO:0000256" key="4">
    <source>
        <dbReference type="ARBA" id="ARBA00022692"/>
    </source>
</evidence>
<protein>
    <submittedName>
        <fullName evidence="10">OmpA family protein</fullName>
    </submittedName>
</protein>
<dbReference type="PANTHER" id="PTHR30329">
    <property type="entry name" value="STATOR ELEMENT OF FLAGELLAR MOTOR COMPLEX"/>
    <property type="match status" value="1"/>
</dbReference>
<evidence type="ECO:0000256" key="2">
    <source>
        <dbReference type="ARBA" id="ARBA00008914"/>
    </source>
</evidence>
<dbReference type="RefSeq" id="WP_101344091.1">
    <property type="nucleotide sequence ID" value="NZ_PJAI02000009.1"/>
</dbReference>
<evidence type="ECO:0000313" key="10">
    <source>
        <dbReference type="EMBL" id="TYK65631.1"/>
    </source>
</evidence>
<feature type="transmembrane region" description="Helical" evidence="8">
    <location>
        <begin position="20"/>
        <end position="41"/>
    </location>
</feature>
<evidence type="ECO:0000259" key="9">
    <source>
        <dbReference type="PROSITE" id="PS51123"/>
    </source>
</evidence>
<evidence type="ECO:0000256" key="7">
    <source>
        <dbReference type="PROSITE-ProRule" id="PRU00473"/>
    </source>
</evidence>
<dbReference type="Pfam" id="PF00691">
    <property type="entry name" value="OmpA"/>
    <property type="match status" value="1"/>
</dbReference>
<evidence type="ECO:0000256" key="8">
    <source>
        <dbReference type="SAM" id="Phobius"/>
    </source>
</evidence>
<keyword evidence="4 8" id="KW-0812">Transmembrane</keyword>
<dbReference type="InterPro" id="IPR025713">
    <property type="entry name" value="MotB-like_N_dom"/>
</dbReference>
<dbReference type="Gene3D" id="3.30.1330.60">
    <property type="entry name" value="OmpA-like domain"/>
    <property type="match status" value="1"/>
</dbReference>
<dbReference type="Proteomes" id="UP000815846">
    <property type="component" value="Unassembled WGS sequence"/>
</dbReference>
<dbReference type="InterPro" id="IPR050330">
    <property type="entry name" value="Bact_OuterMem_StrucFunc"/>
</dbReference>
<accession>A0ABY3MWR0</accession>
<keyword evidence="5 8" id="KW-1133">Transmembrane helix</keyword>